<dbReference type="AlphaFoldDB" id="A0A4Y7TTP6"/>
<feature type="non-terminal residue" evidence="1">
    <location>
        <position position="1"/>
    </location>
</feature>
<dbReference type="STRING" id="71717.A0A4Y7TTP6"/>
<reference evidence="1 2" key="1">
    <citation type="journal article" date="2019" name="Nat. Ecol. Evol.">
        <title>Megaphylogeny resolves global patterns of mushroom evolution.</title>
        <authorList>
            <person name="Varga T."/>
            <person name="Krizsan K."/>
            <person name="Foldi C."/>
            <person name="Dima B."/>
            <person name="Sanchez-Garcia M."/>
            <person name="Sanchez-Ramirez S."/>
            <person name="Szollosi G.J."/>
            <person name="Szarkandi J.G."/>
            <person name="Papp V."/>
            <person name="Albert L."/>
            <person name="Andreopoulos W."/>
            <person name="Angelini C."/>
            <person name="Antonin V."/>
            <person name="Barry K.W."/>
            <person name="Bougher N.L."/>
            <person name="Buchanan P."/>
            <person name="Buyck B."/>
            <person name="Bense V."/>
            <person name="Catcheside P."/>
            <person name="Chovatia M."/>
            <person name="Cooper J."/>
            <person name="Damon W."/>
            <person name="Desjardin D."/>
            <person name="Finy P."/>
            <person name="Geml J."/>
            <person name="Haridas S."/>
            <person name="Hughes K."/>
            <person name="Justo A."/>
            <person name="Karasinski D."/>
            <person name="Kautmanova I."/>
            <person name="Kiss B."/>
            <person name="Kocsube S."/>
            <person name="Kotiranta H."/>
            <person name="LaButti K.M."/>
            <person name="Lechner B.E."/>
            <person name="Liimatainen K."/>
            <person name="Lipzen A."/>
            <person name="Lukacs Z."/>
            <person name="Mihaltcheva S."/>
            <person name="Morgado L.N."/>
            <person name="Niskanen T."/>
            <person name="Noordeloos M.E."/>
            <person name="Ohm R.A."/>
            <person name="Ortiz-Santana B."/>
            <person name="Ovrebo C."/>
            <person name="Racz N."/>
            <person name="Riley R."/>
            <person name="Savchenko A."/>
            <person name="Shiryaev A."/>
            <person name="Soop K."/>
            <person name="Spirin V."/>
            <person name="Szebenyi C."/>
            <person name="Tomsovsky M."/>
            <person name="Tulloss R.E."/>
            <person name="Uehling J."/>
            <person name="Grigoriev I.V."/>
            <person name="Vagvolgyi C."/>
            <person name="Papp T."/>
            <person name="Martin F.M."/>
            <person name="Miettinen O."/>
            <person name="Hibbett D.S."/>
            <person name="Nagy L.G."/>
        </authorList>
    </citation>
    <scope>NUCLEOTIDE SEQUENCE [LARGE SCALE GENOMIC DNA]</scope>
    <source>
        <strain evidence="1 2">FP101781</strain>
    </source>
</reference>
<dbReference type="Proteomes" id="UP000298030">
    <property type="component" value="Unassembled WGS sequence"/>
</dbReference>
<comment type="caution">
    <text evidence="1">The sequence shown here is derived from an EMBL/GenBank/DDBJ whole genome shotgun (WGS) entry which is preliminary data.</text>
</comment>
<gene>
    <name evidence="1" type="ORF">FA13DRAFT_1621883</name>
</gene>
<evidence type="ECO:0000313" key="1">
    <source>
        <dbReference type="EMBL" id="TEB37557.1"/>
    </source>
</evidence>
<dbReference type="EMBL" id="QPFP01000004">
    <property type="protein sequence ID" value="TEB37557.1"/>
    <property type="molecule type" value="Genomic_DNA"/>
</dbReference>
<organism evidence="1 2">
    <name type="scientific">Coprinellus micaceus</name>
    <name type="common">Glistening ink-cap mushroom</name>
    <name type="synonym">Coprinus micaceus</name>
    <dbReference type="NCBI Taxonomy" id="71717"/>
    <lineage>
        <taxon>Eukaryota</taxon>
        <taxon>Fungi</taxon>
        <taxon>Dikarya</taxon>
        <taxon>Basidiomycota</taxon>
        <taxon>Agaricomycotina</taxon>
        <taxon>Agaricomycetes</taxon>
        <taxon>Agaricomycetidae</taxon>
        <taxon>Agaricales</taxon>
        <taxon>Agaricineae</taxon>
        <taxon>Psathyrellaceae</taxon>
        <taxon>Coprinellus</taxon>
    </lineage>
</organism>
<sequence>QSSPRVIVQIFLSGTRALGRAFYEAGRQATKSASPGLPGVIAGDAAGVGNATSGSFTDKLTREHRMTLDEASLILNVKKDTPLEQILKVRLVVIYHTRFSG</sequence>
<accession>A0A4Y7TTP6</accession>
<name>A0A4Y7TTP6_COPMI</name>
<evidence type="ECO:0008006" key="3">
    <source>
        <dbReference type="Google" id="ProtNLM"/>
    </source>
</evidence>
<proteinExistence type="predicted"/>
<protein>
    <recommendedName>
        <fullName evidence="3">Mitochondrial import inner membrane translocase subunit TIM16</fullName>
    </recommendedName>
</protein>
<dbReference type="OrthoDB" id="10262892at2759"/>
<keyword evidence="2" id="KW-1185">Reference proteome</keyword>
<evidence type="ECO:0000313" key="2">
    <source>
        <dbReference type="Proteomes" id="UP000298030"/>
    </source>
</evidence>